<comment type="cofactor">
    <cofactor evidence="1 10">
        <name>Mg(2+)</name>
        <dbReference type="ChEBI" id="CHEBI:18420"/>
    </cofactor>
</comment>
<evidence type="ECO:0000256" key="5">
    <source>
        <dbReference type="ARBA" id="ARBA00022694"/>
    </source>
</evidence>
<dbReference type="InterPro" id="IPR018022">
    <property type="entry name" value="IPT"/>
</dbReference>
<accession>A0A9X3WD93</accession>
<evidence type="ECO:0000256" key="4">
    <source>
        <dbReference type="ARBA" id="ARBA00022679"/>
    </source>
</evidence>
<comment type="subunit">
    <text evidence="10">Monomer.</text>
</comment>
<dbReference type="FunFam" id="1.10.20.140:FF:000001">
    <property type="entry name" value="tRNA dimethylallyltransferase"/>
    <property type="match status" value="1"/>
</dbReference>
<feature type="region of interest" description="Interaction with substrate tRNA" evidence="10">
    <location>
        <begin position="35"/>
        <end position="38"/>
    </location>
</feature>
<dbReference type="RefSeq" id="WP_272445320.1">
    <property type="nucleotide sequence ID" value="NZ_JAMQKC010000003.1"/>
</dbReference>
<evidence type="ECO:0000313" key="14">
    <source>
        <dbReference type="EMBL" id="MDC3416316.1"/>
    </source>
</evidence>
<dbReference type="GO" id="GO:0006400">
    <property type="term" value="P:tRNA modification"/>
    <property type="evidence" value="ECO:0007669"/>
    <property type="project" value="TreeGrafter"/>
</dbReference>
<evidence type="ECO:0000256" key="7">
    <source>
        <dbReference type="ARBA" id="ARBA00022840"/>
    </source>
</evidence>
<feature type="binding site" evidence="10">
    <location>
        <begin position="10"/>
        <end position="17"/>
    </location>
    <ligand>
        <name>ATP</name>
        <dbReference type="ChEBI" id="CHEBI:30616"/>
    </ligand>
</feature>
<gene>
    <name evidence="10 14" type="primary">miaA</name>
    <name evidence="14" type="ORF">NC799_05250</name>
</gene>
<evidence type="ECO:0000256" key="3">
    <source>
        <dbReference type="ARBA" id="ARBA00005842"/>
    </source>
</evidence>
<dbReference type="EMBL" id="JAMQKC010000003">
    <property type="protein sequence ID" value="MDC3416316.1"/>
    <property type="molecule type" value="Genomic_DNA"/>
</dbReference>
<evidence type="ECO:0000256" key="8">
    <source>
        <dbReference type="ARBA" id="ARBA00022842"/>
    </source>
</evidence>
<dbReference type="Pfam" id="PF01715">
    <property type="entry name" value="IPPT"/>
    <property type="match status" value="1"/>
</dbReference>
<dbReference type="NCBIfam" id="TIGR00174">
    <property type="entry name" value="miaA"/>
    <property type="match status" value="1"/>
</dbReference>
<feature type="binding site" evidence="10">
    <location>
        <begin position="12"/>
        <end position="17"/>
    </location>
    <ligand>
        <name>substrate</name>
    </ligand>
</feature>
<evidence type="ECO:0000256" key="2">
    <source>
        <dbReference type="ARBA" id="ARBA00003213"/>
    </source>
</evidence>
<dbReference type="PANTHER" id="PTHR11088:SF60">
    <property type="entry name" value="TRNA DIMETHYLALLYLTRANSFERASE"/>
    <property type="match status" value="1"/>
</dbReference>
<comment type="caution">
    <text evidence="10">Lacks conserved residue(s) required for the propagation of feature annotation.</text>
</comment>
<dbReference type="GO" id="GO:0005524">
    <property type="term" value="F:ATP binding"/>
    <property type="evidence" value="ECO:0007669"/>
    <property type="project" value="UniProtKB-UniRule"/>
</dbReference>
<dbReference type="EC" id="2.5.1.75" evidence="10"/>
<comment type="catalytic activity">
    <reaction evidence="9 10 11">
        <text>adenosine(37) in tRNA + dimethylallyl diphosphate = N(6)-dimethylallyladenosine(37) in tRNA + diphosphate</text>
        <dbReference type="Rhea" id="RHEA:26482"/>
        <dbReference type="Rhea" id="RHEA-COMP:10162"/>
        <dbReference type="Rhea" id="RHEA-COMP:10375"/>
        <dbReference type="ChEBI" id="CHEBI:33019"/>
        <dbReference type="ChEBI" id="CHEBI:57623"/>
        <dbReference type="ChEBI" id="CHEBI:74411"/>
        <dbReference type="ChEBI" id="CHEBI:74415"/>
        <dbReference type="EC" id="2.5.1.75"/>
    </reaction>
</comment>
<evidence type="ECO:0000256" key="6">
    <source>
        <dbReference type="ARBA" id="ARBA00022741"/>
    </source>
</evidence>
<feature type="site" description="Interaction with substrate tRNA" evidence="10">
    <location>
        <position position="101"/>
    </location>
</feature>
<dbReference type="AlphaFoldDB" id="A0A9X3WD93"/>
<sequence length="311" mass="36104">MKKTVVAVVGPTAVGKTSLGVQIAKRFKGEVISGDSMQIYKGMDIGTAKVTEDEKQGVPHHMIDIKDPEQSFSVAEFQELIDYHVDAIGSRGHLPVVVGGTGLYIQAALYGYHFAEKKRDDFYQQQIEQEIEQHGMDQVFSRLKQLDPEQAEKIHPNNRRRVIRALEVYDRTGHTMSEYHEQQKEESEYRPIIIGLEMERNELYERINNRVDIMIEEGLLEEVKHFYDLGLKDAQSMKAIGYKELIPYFEGESSLEECVELLKRNSRRYAKRQYTWFKNKMDVNWYSITSSKKDEKFKIILDDLAGKLEKK</sequence>
<dbReference type="InterPro" id="IPR039657">
    <property type="entry name" value="Dimethylallyltransferase"/>
</dbReference>
<proteinExistence type="inferred from homology"/>
<dbReference type="PANTHER" id="PTHR11088">
    <property type="entry name" value="TRNA DIMETHYLALLYLTRANSFERASE"/>
    <property type="match status" value="1"/>
</dbReference>
<evidence type="ECO:0000256" key="10">
    <source>
        <dbReference type="HAMAP-Rule" id="MF_00185"/>
    </source>
</evidence>
<keyword evidence="8 10" id="KW-0460">Magnesium</keyword>
<organism evidence="14 15">
    <name type="scientific">Aquibacillus salsiterrae</name>
    <dbReference type="NCBI Taxonomy" id="2950439"/>
    <lineage>
        <taxon>Bacteria</taxon>
        <taxon>Bacillati</taxon>
        <taxon>Bacillota</taxon>
        <taxon>Bacilli</taxon>
        <taxon>Bacillales</taxon>
        <taxon>Bacillaceae</taxon>
        <taxon>Aquibacillus</taxon>
    </lineage>
</organism>
<name>A0A9X3WD93_9BACI</name>
<keyword evidence="7 10" id="KW-0067">ATP-binding</keyword>
<comment type="caution">
    <text evidence="14">The sequence shown here is derived from an EMBL/GenBank/DDBJ whole genome shotgun (WGS) entry which is preliminary data.</text>
</comment>
<keyword evidence="6 10" id="KW-0547">Nucleotide-binding</keyword>
<dbReference type="Gene3D" id="3.40.50.300">
    <property type="entry name" value="P-loop containing nucleotide triphosphate hydrolases"/>
    <property type="match status" value="1"/>
</dbReference>
<comment type="function">
    <text evidence="2 10 12">Catalyzes the transfer of a dimethylallyl group onto the adenine at position 37 in tRNAs that read codons beginning with uridine, leading to the formation of N6-(dimethylallyl)adenosine (i(6)A).</text>
</comment>
<comment type="similarity">
    <text evidence="3 10 13">Belongs to the IPP transferase family.</text>
</comment>
<reference evidence="14" key="1">
    <citation type="submission" date="2022-06" db="EMBL/GenBank/DDBJ databases">
        <title>Aquibacillus sp. a new bacterium isolated from soil saline samples.</title>
        <authorList>
            <person name="Galisteo C."/>
            <person name="De La Haba R."/>
            <person name="Sanchez-Porro C."/>
            <person name="Ventosa A."/>
        </authorList>
    </citation>
    <scope>NUCLEOTIDE SEQUENCE</scope>
    <source>
        <strain evidence="14">3ASR75-54</strain>
    </source>
</reference>
<dbReference type="GO" id="GO:0052381">
    <property type="term" value="F:tRNA dimethylallyltransferase activity"/>
    <property type="evidence" value="ECO:0007669"/>
    <property type="project" value="UniProtKB-UniRule"/>
</dbReference>
<protein>
    <recommendedName>
        <fullName evidence="10">tRNA dimethylallyltransferase</fullName>
        <ecNumber evidence="10">2.5.1.75</ecNumber>
    </recommendedName>
    <alternativeName>
        <fullName evidence="10">Dimethylallyl diphosphate:tRNA dimethylallyltransferase</fullName>
        <shortName evidence="10">DMAPP:tRNA dimethylallyltransferase</shortName>
        <shortName evidence="10">DMATase</shortName>
    </alternativeName>
    <alternativeName>
        <fullName evidence="10">Isopentenyl-diphosphate:tRNA isopentenyltransferase</fullName>
        <shortName evidence="10">IPP transferase</shortName>
        <shortName evidence="10">IPPT</shortName>
        <shortName evidence="10">IPTase</shortName>
    </alternativeName>
</protein>
<evidence type="ECO:0000313" key="15">
    <source>
        <dbReference type="Proteomes" id="UP001145069"/>
    </source>
</evidence>
<dbReference type="Proteomes" id="UP001145069">
    <property type="component" value="Unassembled WGS sequence"/>
</dbReference>
<evidence type="ECO:0000256" key="12">
    <source>
        <dbReference type="RuleBase" id="RU003784"/>
    </source>
</evidence>
<keyword evidence="5 10" id="KW-0819">tRNA processing</keyword>
<evidence type="ECO:0000256" key="11">
    <source>
        <dbReference type="RuleBase" id="RU003783"/>
    </source>
</evidence>
<dbReference type="HAMAP" id="MF_00185">
    <property type="entry name" value="IPP_trans"/>
    <property type="match status" value="1"/>
</dbReference>
<evidence type="ECO:0000256" key="13">
    <source>
        <dbReference type="RuleBase" id="RU003785"/>
    </source>
</evidence>
<dbReference type="SUPFAM" id="SSF52540">
    <property type="entry name" value="P-loop containing nucleoside triphosphate hydrolases"/>
    <property type="match status" value="2"/>
</dbReference>
<evidence type="ECO:0000256" key="9">
    <source>
        <dbReference type="ARBA" id="ARBA00049563"/>
    </source>
</evidence>
<dbReference type="Gene3D" id="1.10.20.140">
    <property type="match status" value="1"/>
</dbReference>
<evidence type="ECO:0000256" key="1">
    <source>
        <dbReference type="ARBA" id="ARBA00001946"/>
    </source>
</evidence>
<keyword evidence="15" id="KW-1185">Reference proteome</keyword>
<keyword evidence="4 10" id="KW-0808">Transferase</keyword>
<dbReference type="InterPro" id="IPR027417">
    <property type="entry name" value="P-loop_NTPase"/>
</dbReference>